<accession>A0A8J6GNS4</accession>
<evidence type="ECO:0000256" key="12">
    <source>
        <dbReference type="ARBA" id="ARBA00051016"/>
    </source>
</evidence>
<dbReference type="Pfam" id="PF01504">
    <property type="entry name" value="PIP5K"/>
    <property type="match status" value="1"/>
</dbReference>
<dbReference type="GO" id="GO:0016308">
    <property type="term" value="F:1-phosphatidylinositol-4-phosphate 5-kinase activity"/>
    <property type="evidence" value="ECO:0007669"/>
    <property type="project" value="UniProtKB-EC"/>
</dbReference>
<dbReference type="GO" id="GO:0005886">
    <property type="term" value="C:plasma membrane"/>
    <property type="evidence" value="ECO:0007669"/>
    <property type="project" value="TreeGrafter"/>
</dbReference>
<dbReference type="AlphaFoldDB" id="A0A8J6GNS4"/>
<evidence type="ECO:0000256" key="2">
    <source>
        <dbReference type="ARBA" id="ARBA00012172"/>
    </source>
</evidence>
<dbReference type="CDD" id="cd17308">
    <property type="entry name" value="PIPKc_PIP5K1C"/>
    <property type="match status" value="1"/>
</dbReference>
<dbReference type="PANTHER" id="PTHR23086:SF26">
    <property type="entry name" value="PHOSPHATIDYLINOSITOL 4-PHOSPHATE 5-KINASE TYPE-1 GAMMA"/>
    <property type="match status" value="1"/>
</dbReference>
<keyword evidence="8" id="KW-0443">Lipid metabolism</keyword>
<feature type="region of interest" description="Disordered" evidence="17">
    <location>
        <begin position="673"/>
        <end position="694"/>
    </location>
</feature>
<dbReference type="InterPro" id="IPR027483">
    <property type="entry name" value="PInositol-4-P-4/5-kinase_C_sf"/>
</dbReference>
<evidence type="ECO:0000256" key="9">
    <source>
        <dbReference type="ARBA" id="ARBA00050341"/>
    </source>
</evidence>
<dbReference type="PANTHER" id="PTHR23086">
    <property type="entry name" value="PHOSPHATIDYLINOSITOL-4-PHOSPHATE 5-KINASE"/>
    <property type="match status" value="1"/>
</dbReference>
<evidence type="ECO:0000256" key="11">
    <source>
        <dbReference type="ARBA" id="ARBA00050786"/>
    </source>
</evidence>
<evidence type="ECO:0000256" key="4">
    <source>
        <dbReference type="ARBA" id="ARBA00022679"/>
    </source>
</evidence>
<dbReference type="FunFam" id="3.30.800.10:FF:000001">
    <property type="entry name" value="phosphatidylinositol 4-phosphate 5-kinase type-1 gamma"/>
    <property type="match status" value="1"/>
</dbReference>
<evidence type="ECO:0000256" key="10">
    <source>
        <dbReference type="ARBA" id="ARBA00050351"/>
    </source>
</evidence>
<comment type="catalytic activity">
    <reaction evidence="11">
        <text>1-octadecanoyl-2-(5Z,8Z,11Z,14Z-eicosatetraenoyl)-sn-glycero-3-phospho-(1D-myo-inositol) + ATP = 1-octadecanoyl-2-(5Z,8Z,11Z,14Z)-eicosatetraenoyl-sn-glycero-3-phospho-1D-myo-inositol 5-phosphate + ADP + H(+)</text>
        <dbReference type="Rhea" id="RHEA:40375"/>
        <dbReference type="ChEBI" id="CHEBI:15378"/>
        <dbReference type="ChEBI" id="CHEBI:30616"/>
        <dbReference type="ChEBI" id="CHEBI:77160"/>
        <dbReference type="ChEBI" id="CHEBI:133606"/>
        <dbReference type="ChEBI" id="CHEBI:456216"/>
    </reaction>
    <physiologicalReaction direction="left-to-right" evidence="11">
        <dbReference type="Rhea" id="RHEA:40376"/>
    </physiologicalReaction>
</comment>
<dbReference type="Gene3D" id="3.30.800.10">
    <property type="entry name" value="Phosphatidylinositol Phosphate Kinase II Beta"/>
    <property type="match status" value="1"/>
</dbReference>
<evidence type="ECO:0000256" key="3">
    <source>
        <dbReference type="ARBA" id="ARBA00022490"/>
    </source>
</evidence>
<keyword evidence="4 16" id="KW-0808">Transferase</keyword>
<evidence type="ECO:0000256" key="5">
    <source>
        <dbReference type="ARBA" id="ARBA00022741"/>
    </source>
</evidence>
<dbReference type="EMBL" id="JAATJU010021265">
    <property type="protein sequence ID" value="KAH0514186.1"/>
    <property type="molecule type" value="Genomic_DNA"/>
</dbReference>
<evidence type="ECO:0000256" key="16">
    <source>
        <dbReference type="PROSITE-ProRule" id="PRU00781"/>
    </source>
</evidence>
<dbReference type="InterPro" id="IPR027484">
    <property type="entry name" value="PInositol-4-P-5-kinase_N"/>
</dbReference>
<keyword evidence="6 16" id="KW-0418">Kinase</keyword>
<feature type="compositionally biased region" description="Low complexity" evidence="17">
    <location>
        <begin position="519"/>
        <end position="528"/>
    </location>
</feature>
<evidence type="ECO:0000256" key="14">
    <source>
        <dbReference type="ARBA" id="ARBA00051815"/>
    </source>
</evidence>
<dbReference type="InterPro" id="IPR023610">
    <property type="entry name" value="PInositol-4/5-P-5/4-kinase"/>
</dbReference>
<comment type="caution">
    <text evidence="19">The sequence shown here is derived from an EMBL/GenBank/DDBJ whole genome shotgun (WGS) entry which is preliminary data.</text>
</comment>
<gene>
    <name evidence="19" type="ORF">LTLLF_136430</name>
</gene>
<evidence type="ECO:0000259" key="18">
    <source>
        <dbReference type="PROSITE" id="PS51455"/>
    </source>
</evidence>
<feature type="domain" description="PIPK" evidence="18">
    <location>
        <begin position="69"/>
        <end position="437"/>
    </location>
</feature>
<evidence type="ECO:0000256" key="15">
    <source>
        <dbReference type="ARBA" id="ARBA00052323"/>
    </source>
</evidence>
<protein>
    <recommendedName>
        <fullName evidence="2">1-phosphatidylinositol-4-phosphate 5-kinase</fullName>
        <ecNumber evidence="2">2.7.1.68</ecNumber>
    </recommendedName>
</protein>
<comment type="catalytic activity">
    <reaction evidence="12">
        <text>1-octadecanoyl-2-(9Z)-octadecenoyl-sn-glycero-3-phospho-1D-myo-inositol 4-phosphate + ATP = 1-octadecanoyl-2-(9Z)-octadecenoyl-sn-glycero-3-phospho-1D-myo-inositol 4,5-bisphosphate + ADP + H(+)</text>
        <dbReference type="Rhea" id="RHEA:40367"/>
        <dbReference type="ChEBI" id="CHEBI:15378"/>
        <dbReference type="ChEBI" id="CHEBI:30616"/>
        <dbReference type="ChEBI" id="CHEBI:77139"/>
        <dbReference type="ChEBI" id="CHEBI:77140"/>
        <dbReference type="ChEBI" id="CHEBI:456216"/>
    </reaction>
    <physiologicalReaction direction="left-to-right" evidence="12">
        <dbReference type="Rhea" id="RHEA:40368"/>
    </physiologicalReaction>
</comment>
<dbReference type="Gene3D" id="3.30.810.10">
    <property type="entry name" value="2-Layer Sandwich"/>
    <property type="match status" value="1"/>
</dbReference>
<evidence type="ECO:0000313" key="20">
    <source>
        <dbReference type="Proteomes" id="UP000710432"/>
    </source>
</evidence>
<keyword evidence="7 16" id="KW-0067">ATP-binding</keyword>
<dbReference type="GO" id="GO:0005737">
    <property type="term" value="C:cytoplasm"/>
    <property type="evidence" value="ECO:0007669"/>
    <property type="project" value="UniProtKB-SubCell"/>
</dbReference>
<dbReference type="GO" id="GO:0005524">
    <property type="term" value="F:ATP binding"/>
    <property type="evidence" value="ECO:0007669"/>
    <property type="project" value="UniProtKB-UniRule"/>
</dbReference>
<evidence type="ECO:0000256" key="6">
    <source>
        <dbReference type="ARBA" id="ARBA00022777"/>
    </source>
</evidence>
<sequence>MPTQDGGFRLPRGALRANLGVPGARGRVTCMHVALRAPSVTGQPGPGHGKKLGHRGVDASGETTYKKTTSSTLKGAIQLGIGYTVGNLSSKPERDVLMQDFYVVESIFFPSEGSNLTPAHHFQDFRFKTYAPVAFRYFRELFGIRPDDYLYSLCNEPLIELSNPGASGSVFYVTSDDEFIIKTVMHKEAEFLQKLLPGYYMNLNQNPRTLLPKFYGLYCVQSGGKNIRVVVMNNVLPRVVKMHLKFDLKGSTYKRRASKKEKEKSLPTYKDLDFMQDMPEGLLLDADTFGALVKTLQRDCLVLESFKIMDYSLLLGVHNIDQQERERQAEGARSTADEKRPVAQKALYSTAMESIQGGAARGEAIETDDTMGGIPAVNGRGEWLLLHIGIIDILQSYRFIKKLEHTWKALVHDGDTVSVHRPSFYAERFFKFMSSTVFRKSSSLKSSPSKKGRGALLAVKPLGPTAAFSASQIPSEREEAQYDLRGARSYPTLEDEGRPDLLPCTPPSFEEATTASIATTLSSTSLSIPERSPSETSEQPRYRRRTQSSGQDGRPQEEPHMEDLQKITVQVEPVCDVGIVVPQEQGAGVEASLSGASAAATVEVDATSQASEPASQASDEEDAPSTDIYFPTDERSWVYSPLHYSTRPASGESDTAQASLCVPARWPRETGPDLRATHTCSPETAPGRLVGGWGSRWPRPPSPAPLVFAVTSMQSPVWSPVSFCHPSHFLEALDPDWGPEFSDITPKALAQPRSCPPHRQMPSQDSLGHHLPLPVPVGAATSGVPEFLFILGPFLHGEGAQDLFSRRETEDRKPGRGRSRWPWLIRPYMASCFWGPAPATTLSRALMVACRRDSPGSLCLLSQICAPELDEATVAALAEPLRHLRFGTRADQDEPCPMDFLHLLKLPQEG</sequence>
<evidence type="ECO:0000256" key="17">
    <source>
        <dbReference type="SAM" id="MobiDB-lite"/>
    </source>
</evidence>
<dbReference type="InterPro" id="IPR002498">
    <property type="entry name" value="PInositol-4-P-4/5-kinase_core"/>
</dbReference>
<comment type="catalytic activity">
    <reaction evidence="10">
        <text>1-octadecanoyl-2-(5Z,8Z,11Z,14Z)-eicosatetraenoyl-sn-glycero-3-phospho-1D-myo-inositol 4-phosphate + ATP = 1-octadecanoyl-2-(5Z,8Z,11Z,14Z)-eicosatetraenoyl-sn-glycero-3-phospho-1D-myo-inositol 4,5-bisphosphate + ADP + H(+)</text>
        <dbReference type="Rhea" id="RHEA:40363"/>
        <dbReference type="ChEBI" id="CHEBI:15378"/>
        <dbReference type="ChEBI" id="CHEBI:30616"/>
        <dbReference type="ChEBI" id="CHEBI:77136"/>
        <dbReference type="ChEBI" id="CHEBI:77137"/>
        <dbReference type="ChEBI" id="CHEBI:456216"/>
    </reaction>
    <physiologicalReaction direction="left-to-right" evidence="10">
        <dbReference type="Rhea" id="RHEA:40364"/>
    </physiologicalReaction>
</comment>
<dbReference type="SUPFAM" id="SSF56104">
    <property type="entry name" value="SAICAR synthase-like"/>
    <property type="match status" value="1"/>
</dbReference>
<feature type="compositionally biased region" description="Polar residues" evidence="17">
    <location>
        <begin position="606"/>
        <end position="617"/>
    </location>
</feature>
<dbReference type="Proteomes" id="UP000710432">
    <property type="component" value="Unassembled WGS sequence"/>
</dbReference>
<evidence type="ECO:0000256" key="7">
    <source>
        <dbReference type="ARBA" id="ARBA00022840"/>
    </source>
</evidence>
<dbReference type="GO" id="GO:0046854">
    <property type="term" value="P:phosphatidylinositol phosphate biosynthetic process"/>
    <property type="evidence" value="ECO:0007669"/>
    <property type="project" value="TreeGrafter"/>
</dbReference>
<feature type="region of interest" description="Disordered" evidence="17">
    <location>
        <begin position="604"/>
        <end position="628"/>
    </location>
</feature>
<feature type="region of interest" description="Disordered" evidence="17">
    <location>
        <begin position="519"/>
        <end position="561"/>
    </location>
</feature>
<organism evidence="19 20">
    <name type="scientific">Microtus ochrogaster</name>
    <name type="common">Prairie vole</name>
    <dbReference type="NCBI Taxonomy" id="79684"/>
    <lineage>
        <taxon>Eukaryota</taxon>
        <taxon>Metazoa</taxon>
        <taxon>Chordata</taxon>
        <taxon>Craniata</taxon>
        <taxon>Vertebrata</taxon>
        <taxon>Euteleostomi</taxon>
        <taxon>Mammalia</taxon>
        <taxon>Eutheria</taxon>
        <taxon>Euarchontoglires</taxon>
        <taxon>Glires</taxon>
        <taxon>Rodentia</taxon>
        <taxon>Myomorpha</taxon>
        <taxon>Muroidea</taxon>
        <taxon>Cricetidae</taxon>
        <taxon>Arvicolinae</taxon>
        <taxon>Microtus</taxon>
    </lineage>
</organism>
<comment type="catalytic activity">
    <reaction evidence="9">
        <text>1,2-di-(9Z,12Z)-octadecadienoyl-sn-glycero-3-phospho-1D-myo-inositol + ATP = 1,2-di(9Z,12Z)-octadecadienoyl-sn-glycero-3-phospho-1D-myo-inositol 5-phosphate + ADP + H(+)</text>
        <dbReference type="Rhea" id="RHEA:40387"/>
        <dbReference type="ChEBI" id="CHEBI:15378"/>
        <dbReference type="ChEBI" id="CHEBI:30616"/>
        <dbReference type="ChEBI" id="CHEBI:77165"/>
        <dbReference type="ChEBI" id="CHEBI:77167"/>
        <dbReference type="ChEBI" id="CHEBI:456216"/>
    </reaction>
    <physiologicalReaction direction="left-to-right" evidence="9">
        <dbReference type="Rhea" id="RHEA:40388"/>
    </physiologicalReaction>
</comment>
<comment type="catalytic activity">
    <reaction evidence="13">
        <text>a 1,2-diacyl-sn-glycero-3-phospho-(1D-myo-inositol 4-phosphate) + ATP = a 1,2-diacyl-sn-glycero-3-phospho-(1D-myo-inositol-4,5-bisphosphate) + ADP + H(+)</text>
        <dbReference type="Rhea" id="RHEA:14425"/>
        <dbReference type="ChEBI" id="CHEBI:15378"/>
        <dbReference type="ChEBI" id="CHEBI:30616"/>
        <dbReference type="ChEBI" id="CHEBI:58178"/>
        <dbReference type="ChEBI" id="CHEBI:58456"/>
        <dbReference type="ChEBI" id="CHEBI:456216"/>
        <dbReference type="EC" id="2.7.1.68"/>
    </reaction>
    <physiologicalReaction direction="left-to-right" evidence="13">
        <dbReference type="Rhea" id="RHEA:14426"/>
    </physiologicalReaction>
</comment>
<keyword evidence="3" id="KW-0963">Cytoplasm</keyword>
<proteinExistence type="predicted"/>
<dbReference type="EC" id="2.7.1.68" evidence="2"/>
<dbReference type="SMART" id="SM00330">
    <property type="entry name" value="PIPKc"/>
    <property type="match status" value="1"/>
</dbReference>
<comment type="catalytic activity">
    <reaction evidence="15">
        <text>1-octadecanoyl-2-(9Z,12Z)-octadecadienoyl-sn-glycero-3-phospho-1D-myo-inositol + ATP = 1-octadecanoyl-2-(9Z,12Z)-octadecadienoyl-sn-glycero-3-phospho-1D-myo-inositol 5-phosphate + ADP + H(+)</text>
        <dbReference type="Rhea" id="RHEA:40383"/>
        <dbReference type="ChEBI" id="CHEBI:15378"/>
        <dbReference type="ChEBI" id="CHEBI:30616"/>
        <dbReference type="ChEBI" id="CHEBI:77158"/>
        <dbReference type="ChEBI" id="CHEBI:77159"/>
        <dbReference type="ChEBI" id="CHEBI:456216"/>
    </reaction>
    <physiologicalReaction direction="left-to-right" evidence="15">
        <dbReference type="Rhea" id="RHEA:40384"/>
    </physiologicalReaction>
</comment>
<keyword evidence="5 16" id="KW-0547">Nucleotide-binding</keyword>
<comment type="catalytic activity">
    <reaction evidence="14">
        <text>1-octadecanoyl-2-(9Z)-octadecenoyl-sn-glycero-3-phospho-1D-myo-inositol + ATP = 1-octadecanoyl-2-(9Z)-octadecenoyl-sn-glycero-3-phospho-1D-myo-inositol 5-phosphate + ADP + H(+)</text>
        <dbReference type="Rhea" id="RHEA:40379"/>
        <dbReference type="ChEBI" id="CHEBI:15378"/>
        <dbReference type="ChEBI" id="CHEBI:30616"/>
        <dbReference type="ChEBI" id="CHEBI:77163"/>
        <dbReference type="ChEBI" id="CHEBI:77164"/>
        <dbReference type="ChEBI" id="CHEBI:456216"/>
    </reaction>
    <physiologicalReaction direction="left-to-right" evidence="14">
        <dbReference type="Rhea" id="RHEA:40380"/>
    </physiologicalReaction>
</comment>
<evidence type="ECO:0000256" key="8">
    <source>
        <dbReference type="ARBA" id="ARBA00023098"/>
    </source>
</evidence>
<evidence type="ECO:0000313" key="19">
    <source>
        <dbReference type="EMBL" id="KAH0514186.1"/>
    </source>
</evidence>
<evidence type="ECO:0000256" key="13">
    <source>
        <dbReference type="ARBA" id="ARBA00051810"/>
    </source>
</evidence>
<dbReference type="PROSITE" id="PS51455">
    <property type="entry name" value="PIPK"/>
    <property type="match status" value="1"/>
</dbReference>
<comment type="subcellular location">
    <subcellularLocation>
        <location evidence="1">Cytoplasm</location>
    </subcellularLocation>
</comment>
<evidence type="ECO:0000256" key="1">
    <source>
        <dbReference type="ARBA" id="ARBA00004496"/>
    </source>
</evidence>
<feature type="region of interest" description="Disordered" evidence="17">
    <location>
        <begin position="39"/>
        <end position="65"/>
    </location>
</feature>
<name>A0A8J6GNS4_MICOH</name>
<reference evidence="19" key="1">
    <citation type="submission" date="2020-03" db="EMBL/GenBank/DDBJ databases">
        <title>Studies in the Genomics of Life Span.</title>
        <authorList>
            <person name="Glass D."/>
        </authorList>
    </citation>
    <scope>NUCLEOTIDE SEQUENCE</scope>
    <source>
        <strain evidence="19">LTLLF</strain>
        <tissue evidence="19">Muscle</tissue>
    </source>
</reference>